<comment type="similarity">
    <text evidence="2">Belongs to the bacterial sugar transferase family.</text>
</comment>
<keyword evidence="3" id="KW-1003">Cell membrane</keyword>
<evidence type="ECO:0000256" key="2">
    <source>
        <dbReference type="ARBA" id="ARBA00006464"/>
    </source>
</evidence>
<evidence type="ECO:0000259" key="11">
    <source>
        <dbReference type="Pfam" id="PF02397"/>
    </source>
</evidence>
<dbReference type="GO" id="GO:0016780">
    <property type="term" value="F:phosphotransferase activity, for other substituted phosphate groups"/>
    <property type="evidence" value="ECO:0007669"/>
    <property type="project" value="TreeGrafter"/>
</dbReference>
<dbReference type="AlphaFoldDB" id="X7EJI5"/>
<evidence type="ECO:0000256" key="4">
    <source>
        <dbReference type="ARBA" id="ARBA00022679"/>
    </source>
</evidence>
<reference evidence="12 13" key="1">
    <citation type="submission" date="2014-01" db="EMBL/GenBank/DDBJ databases">
        <title>Roseivivax halodurans JCM 10272 Genome Sequencing.</title>
        <authorList>
            <person name="Lai Q."/>
            <person name="Li G."/>
            <person name="Shao Z."/>
        </authorList>
    </citation>
    <scope>NUCLEOTIDE SEQUENCE [LARGE SCALE GENOMIC DNA]</scope>
    <source>
        <strain evidence="12 13">JCM 10272</strain>
    </source>
</reference>
<feature type="region of interest" description="Disordered" evidence="9">
    <location>
        <begin position="1"/>
        <end position="24"/>
    </location>
</feature>
<dbReference type="InterPro" id="IPR003362">
    <property type="entry name" value="Bact_transf"/>
</dbReference>
<keyword evidence="6 10" id="KW-1133">Transmembrane helix</keyword>
<keyword evidence="7 10" id="KW-0472">Membrane</keyword>
<sequence>MRPPVHGEEYSDRDTGTQISRSGPTPYRSALKRLFDVIAVLLSALPVLLLLLPICLLIMSDGKSPFYRQKRIGRDGAIFGIWKLRSMVPDADSLLEAHLAADPDARAEWDRCQKLRRDPRITPVGHLIRKTSLDELPQLWNVLCGDMSLVGPRPMMVEQRSIYPGTAYYAMRPGITGYWQTSVRNEASFVERATFDAAYLRDLSFATDVKILARTVRVVIAGTGC</sequence>
<keyword evidence="8" id="KW-0270">Exopolysaccharide synthesis</keyword>
<feature type="transmembrane region" description="Helical" evidence="10">
    <location>
        <begin position="37"/>
        <end position="59"/>
    </location>
</feature>
<name>X7EJI5_9RHOB</name>
<keyword evidence="5 10" id="KW-0812">Transmembrane</keyword>
<comment type="caution">
    <text evidence="12">The sequence shown here is derived from an EMBL/GenBank/DDBJ whole genome shotgun (WGS) entry which is preliminary data.</text>
</comment>
<dbReference type="eggNOG" id="COG2148">
    <property type="taxonomic scope" value="Bacteria"/>
</dbReference>
<protein>
    <submittedName>
        <fullName evidence="12">Sugar transferase</fullName>
    </submittedName>
</protein>
<feature type="domain" description="Bacterial sugar transferase" evidence="11">
    <location>
        <begin position="32"/>
        <end position="220"/>
    </location>
</feature>
<comment type="subcellular location">
    <subcellularLocation>
        <location evidence="1">Cell membrane</location>
    </subcellularLocation>
</comment>
<dbReference type="GO" id="GO:0000271">
    <property type="term" value="P:polysaccharide biosynthetic process"/>
    <property type="evidence" value="ECO:0007669"/>
    <property type="project" value="UniProtKB-KW"/>
</dbReference>
<dbReference type="PATRIC" id="fig|1449350.3.peg.1294"/>
<gene>
    <name evidence="12" type="ORF">OCH239_15875</name>
</gene>
<keyword evidence="13" id="KW-1185">Reference proteome</keyword>
<dbReference type="PANTHER" id="PTHR30576">
    <property type="entry name" value="COLANIC BIOSYNTHESIS UDP-GLUCOSE LIPID CARRIER TRANSFERASE"/>
    <property type="match status" value="1"/>
</dbReference>
<evidence type="ECO:0000313" key="12">
    <source>
        <dbReference type="EMBL" id="ETX15308.1"/>
    </source>
</evidence>
<keyword evidence="4 12" id="KW-0808">Transferase</keyword>
<dbReference type="Proteomes" id="UP000022447">
    <property type="component" value="Unassembled WGS sequence"/>
</dbReference>
<dbReference type="Pfam" id="PF02397">
    <property type="entry name" value="Bac_transf"/>
    <property type="match status" value="1"/>
</dbReference>
<dbReference type="OrthoDB" id="9808602at2"/>
<evidence type="ECO:0000256" key="6">
    <source>
        <dbReference type="ARBA" id="ARBA00022989"/>
    </source>
</evidence>
<evidence type="ECO:0000256" key="9">
    <source>
        <dbReference type="SAM" id="MobiDB-lite"/>
    </source>
</evidence>
<evidence type="ECO:0000256" key="7">
    <source>
        <dbReference type="ARBA" id="ARBA00023136"/>
    </source>
</evidence>
<dbReference type="PANTHER" id="PTHR30576:SF4">
    <property type="entry name" value="UNDECAPRENYL-PHOSPHATE GALACTOSE PHOSPHOTRANSFERASE"/>
    <property type="match status" value="1"/>
</dbReference>
<proteinExistence type="inferred from homology"/>
<evidence type="ECO:0000313" key="13">
    <source>
        <dbReference type="Proteomes" id="UP000022447"/>
    </source>
</evidence>
<evidence type="ECO:0000256" key="3">
    <source>
        <dbReference type="ARBA" id="ARBA00022475"/>
    </source>
</evidence>
<feature type="compositionally biased region" description="Basic and acidic residues" evidence="9">
    <location>
        <begin position="1"/>
        <end position="15"/>
    </location>
</feature>
<evidence type="ECO:0000256" key="5">
    <source>
        <dbReference type="ARBA" id="ARBA00022692"/>
    </source>
</evidence>
<evidence type="ECO:0000256" key="8">
    <source>
        <dbReference type="ARBA" id="ARBA00023169"/>
    </source>
</evidence>
<dbReference type="STRING" id="1449350.OCH239_15875"/>
<dbReference type="GO" id="GO:0005886">
    <property type="term" value="C:plasma membrane"/>
    <property type="evidence" value="ECO:0007669"/>
    <property type="project" value="UniProtKB-SubCell"/>
</dbReference>
<evidence type="ECO:0000256" key="1">
    <source>
        <dbReference type="ARBA" id="ARBA00004236"/>
    </source>
</evidence>
<accession>X7EJI5</accession>
<dbReference type="EMBL" id="JALZ01000005">
    <property type="protein sequence ID" value="ETX15308.1"/>
    <property type="molecule type" value="Genomic_DNA"/>
</dbReference>
<evidence type="ECO:0000256" key="10">
    <source>
        <dbReference type="SAM" id="Phobius"/>
    </source>
</evidence>
<organism evidence="12 13">
    <name type="scientific">Roseivivax halodurans JCM 10272</name>
    <dbReference type="NCBI Taxonomy" id="1449350"/>
    <lineage>
        <taxon>Bacteria</taxon>
        <taxon>Pseudomonadati</taxon>
        <taxon>Pseudomonadota</taxon>
        <taxon>Alphaproteobacteria</taxon>
        <taxon>Rhodobacterales</taxon>
        <taxon>Roseobacteraceae</taxon>
        <taxon>Roseivivax</taxon>
    </lineage>
</organism>